<dbReference type="SMART" id="SM00220">
    <property type="entry name" value="S_TKc"/>
    <property type="match status" value="1"/>
</dbReference>
<feature type="domain" description="Protein kinase" evidence="10">
    <location>
        <begin position="115"/>
        <end position="425"/>
    </location>
</feature>
<organism evidence="11 12">
    <name type="scientific">Chaetomidium leptoderma</name>
    <dbReference type="NCBI Taxonomy" id="669021"/>
    <lineage>
        <taxon>Eukaryota</taxon>
        <taxon>Fungi</taxon>
        <taxon>Dikarya</taxon>
        <taxon>Ascomycota</taxon>
        <taxon>Pezizomycotina</taxon>
        <taxon>Sordariomycetes</taxon>
        <taxon>Sordariomycetidae</taxon>
        <taxon>Sordariales</taxon>
        <taxon>Chaetomiaceae</taxon>
        <taxon>Chaetomidium</taxon>
    </lineage>
</organism>
<comment type="catalytic activity">
    <reaction evidence="8">
        <text>L-threonyl-[protein] + ATP = O-phospho-L-threonyl-[protein] + ADP + H(+)</text>
        <dbReference type="Rhea" id="RHEA:46608"/>
        <dbReference type="Rhea" id="RHEA-COMP:11060"/>
        <dbReference type="Rhea" id="RHEA-COMP:11605"/>
        <dbReference type="ChEBI" id="CHEBI:15378"/>
        <dbReference type="ChEBI" id="CHEBI:30013"/>
        <dbReference type="ChEBI" id="CHEBI:30616"/>
        <dbReference type="ChEBI" id="CHEBI:61977"/>
        <dbReference type="ChEBI" id="CHEBI:456216"/>
        <dbReference type="EC" id="2.7.11.1"/>
    </reaction>
</comment>
<comment type="function">
    <text evidence="1">Component of the EKC/KEOPS complex that is required for the formation of a threonylcarbamoyl group on adenosine at position 37 (t(6)A37) in tRNAs that read codons beginning with adenine. The complex is probably involved in the transfer of the threonylcarbamoyl moiety of threonylcarbamoyl-AMP (TC-AMP) to the N6 group of A37. BUD32 has ATPase activity in the context of the EKC/KEOPS complex and likely plays a supporting role to the catalytic subunit KAE1. The EKC/KEOPS complex also promotes both telomere uncapping and telomere elongation. The complex is required for efficient recruitment of transcriptional coactivators.</text>
</comment>
<comment type="caution">
    <text evidence="11">The sequence shown here is derived from an EMBL/GenBank/DDBJ whole genome shotgun (WGS) entry which is preliminary data.</text>
</comment>
<reference evidence="11" key="2">
    <citation type="submission" date="2023-05" db="EMBL/GenBank/DDBJ databases">
        <authorList>
            <consortium name="Lawrence Berkeley National Laboratory"/>
            <person name="Steindorff A."/>
            <person name="Hensen N."/>
            <person name="Bonometti L."/>
            <person name="Westerberg I."/>
            <person name="Brannstrom I.O."/>
            <person name="Guillou S."/>
            <person name="Cros-Aarteil S."/>
            <person name="Calhoun S."/>
            <person name="Haridas S."/>
            <person name="Kuo A."/>
            <person name="Mondo S."/>
            <person name="Pangilinan J."/>
            <person name="Riley R."/>
            <person name="Labutti K."/>
            <person name="Andreopoulos B."/>
            <person name="Lipzen A."/>
            <person name="Chen C."/>
            <person name="Yanf M."/>
            <person name="Daum C."/>
            <person name="Ng V."/>
            <person name="Clum A."/>
            <person name="Ohm R."/>
            <person name="Martin F."/>
            <person name="Silar P."/>
            <person name="Natvig D."/>
            <person name="Lalanne C."/>
            <person name="Gautier V."/>
            <person name="Ament-Velasquez S.L."/>
            <person name="Kruys A."/>
            <person name="Hutchinson M.I."/>
            <person name="Powell A.J."/>
            <person name="Barry K."/>
            <person name="Miller A.N."/>
            <person name="Grigoriev I.V."/>
            <person name="Debuchy R."/>
            <person name="Gladieux P."/>
            <person name="Thoren M.H."/>
            <person name="Johannesson H."/>
        </authorList>
    </citation>
    <scope>NUCLEOTIDE SEQUENCE</scope>
    <source>
        <strain evidence="11">CBS 538.74</strain>
    </source>
</reference>
<gene>
    <name evidence="11" type="ORF">C8A00DRAFT_17879</name>
</gene>
<dbReference type="AlphaFoldDB" id="A0AAN6VFP0"/>
<comment type="subunit">
    <text evidence="2">Component of the EKC/KEOPS complex composed of at least BUD32, CGI121, GON7, KAE1 and PCC1; the whole complex dimerizes.</text>
</comment>
<evidence type="ECO:0000313" key="12">
    <source>
        <dbReference type="Proteomes" id="UP001302745"/>
    </source>
</evidence>
<name>A0AAN6VFP0_9PEZI</name>
<dbReference type="InterPro" id="IPR008266">
    <property type="entry name" value="Tyr_kinase_AS"/>
</dbReference>
<dbReference type="EMBL" id="MU857059">
    <property type="protein sequence ID" value="KAK4150628.1"/>
    <property type="molecule type" value="Genomic_DNA"/>
</dbReference>
<evidence type="ECO:0000259" key="10">
    <source>
        <dbReference type="PROSITE" id="PS50011"/>
    </source>
</evidence>
<evidence type="ECO:0000256" key="9">
    <source>
        <dbReference type="ARBA" id="ARBA00048679"/>
    </source>
</evidence>
<sequence length="425" mass="49319">MGSNWFSRCDLDGRFTYSQPFPHEKGGNSWLVYDWDQRRCIDVHVPKSVGGEVLPEAVEKFIDTLPADHVIAEITKDGSLVSSSPDDDGDRSWIPFYPPRTDFPRRVSTIRRRDLTEIDRLGIQVDLTTYSPAPGETRKVVFKYYVSETNVALWWHEANCVMRMPKHPNIVPFDSLVVDKVDGIDRVVGFTTQYIPGGTLSEDMDRVFELKYLEQLIKVVDHLNLGVGIVHGDICPWNLLIDGKTDNIQLFDFNCAAKLGWDGDQENRHEFQYAKDRNDIKFVIFTVYELITREFCFRREFYPHELDASKIMGKRKWVQHKDAQLDSPVEEYRRVLKEWAKRRAETDKEVDHFTKASTPLSWPPLRVDEFMSYDRSPLRKRGRMRSTLTTLGMDFLSWVRPPTRSLPLPEGQRLLATGEVVQDAK</sequence>
<dbReference type="GO" id="GO:0004674">
    <property type="term" value="F:protein serine/threonine kinase activity"/>
    <property type="evidence" value="ECO:0007669"/>
    <property type="project" value="UniProtKB-EC"/>
</dbReference>
<comment type="catalytic activity">
    <reaction evidence="9">
        <text>L-seryl-[protein] + ATP = O-phospho-L-seryl-[protein] + ADP + H(+)</text>
        <dbReference type="Rhea" id="RHEA:17989"/>
        <dbReference type="Rhea" id="RHEA-COMP:9863"/>
        <dbReference type="Rhea" id="RHEA-COMP:11604"/>
        <dbReference type="ChEBI" id="CHEBI:15378"/>
        <dbReference type="ChEBI" id="CHEBI:29999"/>
        <dbReference type="ChEBI" id="CHEBI:30616"/>
        <dbReference type="ChEBI" id="CHEBI:83421"/>
        <dbReference type="ChEBI" id="CHEBI:456216"/>
        <dbReference type="EC" id="2.7.11.1"/>
    </reaction>
</comment>
<dbReference type="PROSITE" id="PS50011">
    <property type="entry name" value="PROTEIN_KINASE_DOM"/>
    <property type="match status" value="1"/>
</dbReference>
<keyword evidence="12" id="KW-1185">Reference proteome</keyword>
<accession>A0AAN6VFP0</accession>
<proteinExistence type="predicted"/>
<evidence type="ECO:0000256" key="2">
    <source>
        <dbReference type="ARBA" id="ARBA00011534"/>
    </source>
</evidence>
<evidence type="ECO:0000256" key="3">
    <source>
        <dbReference type="ARBA" id="ARBA00012513"/>
    </source>
</evidence>
<evidence type="ECO:0000256" key="6">
    <source>
        <dbReference type="ARBA" id="ARBA00030980"/>
    </source>
</evidence>
<evidence type="ECO:0000256" key="5">
    <source>
        <dbReference type="ARBA" id="ARBA00019973"/>
    </source>
</evidence>
<evidence type="ECO:0000256" key="1">
    <source>
        <dbReference type="ARBA" id="ARBA00003747"/>
    </source>
</evidence>
<dbReference type="InterPro" id="IPR000719">
    <property type="entry name" value="Prot_kinase_dom"/>
</dbReference>
<dbReference type="Proteomes" id="UP001302745">
    <property type="component" value="Unassembled WGS sequence"/>
</dbReference>
<keyword evidence="11" id="KW-0418">Kinase</keyword>
<dbReference type="SUPFAM" id="SSF56112">
    <property type="entry name" value="Protein kinase-like (PK-like)"/>
    <property type="match status" value="1"/>
</dbReference>
<protein>
    <recommendedName>
        <fullName evidence="5">EKC/KEOPS complex subunit BUD32</fullName>
        <ecNumber evidence="3">2.7.11.1</ecNumber>
    </recommendedName>
    <alternativeName>
        <fullName evidence="6 7">Atypical Serine/threonine protein kinase BUD32</fullName>
    </alternativeName>
    <alternativeName>
        <fullName evidence="4">EKC/KEOPS complex subunit bud32</fullName>
    </alternativeName>
</protein>
<dbReference type="Gene3D" id="1.10.510.10">
    <property type="entry name" value="Transferase(Phosphotransferase) domain 1"/>
    <property type="match status" value="1"/>
</dbReference>
<dbReference type="PROSITE" id="PS00109">
    <property type="entry name" value="PROTEIN_KINASE_TYR"/>
    <property type="match status" value="1"/>
</dbReference>
<evidence type="ECO:0000256" key="4">
    <source>
        <dbReference type="ARBA" id="ARBA00013948"/>
    </source>
</evidence>
<keyword evidence="11" id="KW-0808">Transferase</keyword>
<evidence type="ECO:0000313" key="11">
    <source>
        <dbReference type="EMBL" id="KAK4150628.1"/>
    </source>
</evidence>
<reference evidence="11" key="1">
    <citation type="journal article" date="2023" name="Mol. Phylogenet. Evol.">
        <title>Genome-scale phylogeny and comparative genomics of the fungal order Sordariales.</title>
        <authorList>
            <person name="Hensen N."/>
            <person name="Bonometti L."/>
            <person name="Westerberg I."/>
            <person name="Brannstrom I.O."/>
            <person name="Guillou S."/>
            <person name="Cros-Aarteil S."/>
            <person name="Calhoun S."/>
            <person name="Haridas S."/>
            <person name="Kuo A."/>
            <person name="Mondo S."/>
            <person name="Pangilinan J."/>
            <person name="Riley R."/>
            <person name="LaButti K."/>
            <person name="Andreopoulos B."/>
            <person name="Lipzen A."/>
            <person name="Chen C."/>
            <person name="Yan M."/>
            <person name="Daum C."/>
            <person name="Ng V."/>
            <person name="Clum A."/>
            <person name="Steindorff A."/>
            <person name="Ohm R.A."/>
            <person name="Martin F."/>
            <person name="Silar P."/>
            <person name="Natvig D.O."/>
            <person name="Lalanne C."/>
            <person name="Gautier V."/>
            <person name="Ament-Velasquez S.L."/>
            <person name="Kruys A."/>
            <person name="Hutchinson M.I."/>
            <person name="Powell A.J."/>
            <person name="Barry K."/>
            <person name="Miller A.N."/>
            <person name="Grigoriev I.V."/>
            <person name="Debuchy R."/>
            <person name="Gladieux P."/>
            <person name="Hiltunen Thoren M."/>
            <person name="Johannesson H."/>
        </authorList>
    </citation>
    <scope>NUCLEOTIDE SEQUENCE</scope>
    <source>
        <strain evidence="11">CBS 538.74</strain>
    </source>
</reference>
<evidence type="ECO:0000256" key="7">
    <source>
        <dbReference type="ARBA" id="ARBA00033194"/>
    </source>
</evidence>
<dbReference type="GO" id="GO:0005524">
    <property type="term" value="F:ATP binding"/>
    <property type="evidence" value="ECO:0007669"/>
    <property type="project" value="InterPro"/>
</dbReference>
<dbReference type="InterPro" id="IPR011009">
    <property type="entry name" value="Kinase-like_dom_sf"/>
</dbReference>
<evidence type="ECO:0000256" key="8">
    <source>
        <dbReference type="ARBA" id="ARBA00047899"/>
    </source>
</evidence>
<dbReference type="EC" id="2.7.11.1" evidence="3"/>